<evidence type="ECO:0000313" key="3">
    <source>
        <dbReference type="EMBL" id="GGN87021.1"/>
    </source>
</evidence>
<protein>
    <submittedName>
        <fullName evidence="3">LLM class F420-dependent oxidoreductase</fullName>
    </submittedName>
</protein>
<dbReference type="InterPro" id="IPR036661">
    <property type="entry name" value="Luciferase-like_sf"/>
</dbReference>
<organism evidence="3 4">
    <name type="scientific">Haloarcula pellucida</name>
    <dbReference type="NCBI Taxonomy" id="1427151"/>
    <lineage>
        <taxon>Archaea</taxon>
        <taxon>Methanobacteriati</taxon>
        <taxon>Methanobacteriota</taxon>
        <taxon>Stenosarchaea group</taxon>
        <taxon>Halobacteria</taxon>
        <taxon>Halobacteriales</taxon>
        <taxon>Haloarculaceae</taxon>
        <taxon>Haloarcula</taxon>
    </lineage>
</organism>
<dbReference type="InterPro" id="IPR011251">
    <property type="entry name" value="Luciferase-like_dom"/>
</dbReference>
<gene>
    <name evidence="3" type="ORF">GCM10009030_05260</name>
</gene>
<keyword evidence="4" id="KW-1185">Reference proteome</keyword>
<dbReference type="SUPFAM" id="SSF51679">
    <property type="entry name" value="Bacterial luciferase-like"/>
    <property type="match status" value="1"/>
</dbReference>
<evidence type="ECO:0000256" key="1">
    <source>
        <dbReference type="ARBA" id="ARBA00023002"/>
    </source>
</evidence>
<dbReference type="PANTHER" id="PTHR43244:SF1">
    <property type="entry name" value="5,10-METHYLENETETRAHYDROMETHANOPTERIN REDUCTASE"/>
    <property type="match status" value="1"/>
</dbReference>
<dbReference type="EMBL" id="BMOU01000001">
    <property type="protein sequence ID" value="GGN87021.1"/>
    <property type="molecule type" value="Genomic_DNA"/>
</dbReference>
<dbReference type="PANTHER" id="PTHR43244">
    <property type="match status" value="1"/>
</dbReference>
<keyword evidence="1" id="KW-0560">Oxidoreductase</keyword>
<name>A0A830GGR8_9EURY</name>
<dbReference type="InterPro" id="IPR050564">
    <property type="entry name" value="F420-G6PD/mer"/>
</dbReference>
<reference evidence="3" key="1">
    <citation type="journal article" date="2014" name="Int. J. Syst. Evol. Microbiol.">
        <title>Complete genome sequence of Corynebacterium casei LMG S-19264T (=DSM 44701T), isolated from a smear-ripened cheese.</title>
        <authorList>
            <consortium name="US DOE Joint Genome Institute (JGI-PGF)"/>
            <person name="Walter F."/>
            <person name="Albersmeier A."/>
            <person name="Kalinowski J."/>
            <person name="Ruckert C."/>
        </authorList>
    </citation>
    <scope>NUCLEOTIDE SEQUENCE</scope>
    <source>
        <strain evidence="3">JCM 17820</strain>
    </source>
</reference>
<evidence type="ECO:0000259" key="2">
    <source>
        <dbReference type="Pfam" id="PF00296"/>
    </source>
</evidence>
<dbReference type="AlphaFoldDB" id="A0A830GGR8"/>
<dbReference type="GO" id="GO:0016705">
    <property type="term" value="F:oxidoreductase activity, acting on paired donors, with incorporation or reduction of molecular oxygen"/>
    <property type="evidence" value="ECO:0007669"/>
    <property type="project" value="InterPro"/>
</dbReference>
<dbReference type="Proteomes" id="UP000605784">
    <property type="component" value="Unassembled WGS sequence"/>
</dbReference>
<evidence type="ECO:0000313" key="4">
    <source>
        <dbReference type="Proteomes" id="UP000605784"/>
    </source>
</evidence>
<dbReference type="Gene3D" id="3.20.20.30">
    <property type="entry name" value="Luciferase-like domain"/>
    <property type="match status" value="1"/>
</dbReference>
<reference evidence="3" key="2">
    <citation type="submission" date="2020-09" db="EMBL/GenBank/DDBJ databases">
        <authorList>
            <person name="Sun Q."/>
            <person name="Ohkuma M."/>
        </authorList>
    </citation>
    <scope>NUCLEOTIDE SEQUENCE</scope>
    <source>
        <strain evidence="3">JCM 17820</strain>
    </source>
</reference>
<sequence length="332" mass="36172">MTVRDIYLPVAAQPSVDALVGMSQLAEDAGYERVWLPETWGRDAVTTLTSIAEHTDGVGIGTSVMNVYFRSPTLIGQTAVTLQEVSEGRLRMGVGPSGPIVIEGWHGVDFERPLRRTRETIEVVKQVLDGETVNYDGDIFQLSGFRLRCDPPDPVPPVDAGGLGPKSVELAGRFADGWHALLMTRAGLRDRLEDFEGGTALGDRNREDQRVTLSLPCCALDDRERARDLTRQHVAFYIGGMGTYYRDALARQGYEDTAYEVAEKWASGEQAAATDAIGDDLLDAIAVAGTPEECREQIGRFESLSGVDALNVSFPRAAERDDIEATIDVLAP</sequence>
<dbReference type="CDD" id="cd01097">
    <property type="entry name" value="Tetrahydromethanopterin_reductase"/>
    <property type="match status" value="1"/>
</dbReference>
<comment type="caution">
    <text evidence="3">The sequence shown here is derived from an EMBL/GenBank/DDBJ whole genome shotgun (WGS) entry which is preliminary data.</text>
</comment>
<feature type="domain" description="Luciferase-like" evidence="2">
    <location>
        <begin position="11"/>
        <end position="304"/>
    </location>
</feature>
<dbReference type="NCBIfam" id="TIGR04024">
    <property type="entry name" value="F420_NP1902A"/>
    <property type="match status" value="1"/>
</dbReference>
<dbReference type="Pfam" id="PF00296">
    <property type="entry name" value="Bac_luciferase"/>
    <property type="match status" value="1"/>
</dbReference>
<accession>A0A830GGR8</accession>
<dbReference type="RefSeq" id="WP_188994301.1">
    <property type="nucleotide sequence ID" value="NZ_BMOU01000001.1"/>
</dbReference>
<proteinExistence type="predicted"/>
<dbReference type="InterPro" id="IPR023909">
    <property type="entry name" value="F420_NP1902A"/>
</dbReference>